<gene>
    <name evidence="16" type="ORF">C4900_04155</name>
</gene>
<evidence type="ECO:0000256" key="5">
    <source>
        <dbReference type="ARBA" id="ARBA00022692"/>
    </source>
</evidence>
<evidence type="ECO:0000313" key="17">
    <source>
        <dbReference type="Proteomes" id="UP000253250"/>
    </source>
</evidence>
<reference evidence="16 17" key="1">
    <citation type="submission" date="2018-02" db="EMBL/GenBank/DDBJ databases">
        <title>Insights into the biology of acidophilic members of the Acidiferrobacteraceae family derived from comparative genomic analyses.</title>
        <authorList>
            <person name="Issotta F."/>
            <person name="Thyssen C."/>
            <person name="Mena C."/>
            <person name="Moya A."/>
            <person name="Bellenberg S."/>
            <person name="Sproer C."/>
            <person name="Covarrubias P.C."/>
            <person name="Sand W."/>
            <person name="Quatrini R."/>
            <person name="Vera M."/>
        </authorList>
    </citation>
    <scope>NUCLEOTIDE SEQUENCE [LARGE SCALE GENOMIC DNA]</scope>
    <source>
        <strain evidence="17">m-1</strain>
    </source>
</reference>
<dbReference type="PANTHER" id="PTHR43706">
    <property type="entry name" value="NADH DEHYDROGENASE"/>
    <property type="match status" value="1"/>
</dbReference>
<dbReference type="Pfam" id="PF07992">
    <property type="entry name" value="Pyr_redox_2"/>
    <property type="match status" value="1"/>
</dbReference>
<evidence type="ECO:0000256" key="11">
    <source>
        <dbReference type="ARBA" id="ARBA00023136"/>
    </source>
</evidence>
<feature type="transmembrane region" description="Helical" evidence="13">
    <location>
        <begin position="241"/>
        <end position="258"/>
    </location>
</feature>
<feature type="domain" description="FAD/NAD(P)-binding" evidence="14">
    <location>
        <begin position="306"/>
        <end position="622"/>
    </location>
</feature>
<evidence type="ECO:0000256" key="2">
    <source>
        <dbReference type="ARBA" id="ARBA00005272"/>
    </source>
</evidence>
<feature type="transmembrane region" description="Helical" evidence="13">
    <location>
        <begin position="214"/>
        <end position="234"/>
    </location>
</feature>
<comment type="catalytic activity">
    <reaction evidence="12">
        <text>a quinone + NADH + H(+) = a quinol + NAD(+)</text>
        <dbReference type="Rhea" id="RHEA:46160"/>
        <dbReference type="ChEBI" id="CHEBI:15378"/>
        <dbReference type="ChEBI" id="CHEBI:24646"/>
        <dbReference type="ChEBI" id="CHEBI:57540"/>
        <dbReference type="ChEBI" id="CHEBI:57945"/>
        <dbReference type="ChEBI" id="CHEBI:132124"/>
        <dbReference type="EC" id="1.6.5.9"/>
    </reaction>
</comment>
<dbReference type="InterPro" id="IPR054585">
    <property type="entry name" value="NDH2-like_C"/>
</dbReference>
<dbReference type="InterPro" id="IPR023753">
    <property type="entry name" value="FAD/NAD-binding_dom"/>
</dbReference>
<dbReference type="Gene3D" id="3.50.50.100">
    <property type="match status" value="1"/>
</dbReference>
<dbReference type="Pfam" id="PF07681">
    <property type="entry name" value="DoxX"/>
    <property type="match status" value="1"/>
</dbReference>
<comment type="similarity">
    <text evidence="2">Belongs to the NADH dehydrogenase family.</text>
</comment>
<evidence type="ECO:0000256" key="13">
    <source>
        <dbReference type="SAM" id="Phobius"/>
    </source>
</evidence>
<keyword evidence="9" id="KW-0560">Oxidoreductase</keyword>
<evidence type="ECO:0000256" key="12">
    <source>
        <dbReference type="ARBA" id="ARBA00047599"/>
    </source>
</evidence>
<dbReference type="PRINTS" id="PR00368">
    <property type="entry name" value="FADPNR"/>
</dbReference>
<evidence type="ECO:0000256" key="3">
    <source>
        <dbReference type="ARBA" id="ARBA00012637"/>
    </source>
</evidence>
<evidence type="ECO:0000256" key="9">
    <source>
        <dbReference type="ARBA" id="ARBA00023002"/>
    </source>
</evidence>
<evidence type="ECO:0000256" key="8">
    <source>
        <dbReference type="ARBA" id="ARBA00022989"/>
    </source>
</evidence>
<keyword evidence="11 13" id="KW-0472">Membrane</keyword>
<protein>
    <recommendedName>
        <fullName evidence="3">NADH:ubiquinone reductase (non-electrogenic)</fullName>
        <ecNumber evidence="3">1.6.5.9</ecNumber>
    </recommendedName>
</protein>
<keyword evidence="4" id="KW-0285">Flavoprotein</keyword>
<feature type="transmembrane region" description="Helical" evidence="13">
    <location>
        <begin position="183"/>
        <end position="202"/>
    </location>
</feature>
<dbReference type="EC" id="1.6.5.9" evidence="3"/>
<comment type="caution">
    <text evidence="16">The sequence shown here is derived from an EMBL/GenBank/DDBJ whole genome shotgun (WGS) entry which is preliminary data.</text>
</comment>
<dbReference type="AlphaFoldDB" id="A0A368HHV0"/>
<comment type="subcellular location">
    <subcellularLocation>
        <location evidence="1">Membrane</location>
        <topology evidence="1">Multi-pass membrane protein</topology>
    </subcellularLocation>
</comment>
<organism evidence="16 17">
    <name type="scientific">Acidiferrobacter thiooxydans</name>
    <dbReference type="NCBI Taxonomy" id="163359"/>
    <lineage>
        <taxon>Bacteria</taxon>
        <taxon>Pseudomonadati</taxon>
        <taxon>Pseudomonadota</taxon>
        <taxon>Gammaproteobacteria</taxon>
        <taxon>Acidiferrobacterales</taxon>
        <taxon>Acidiferrobacteraceae</taxon>
        <taxon>Acidiferrobacter</taxon>
    </lineage>
</organism>
<dbReference type="Proteomes" id="UP000253250">
    <property type="component" value="Unassembled WGS sequence"/>
</dbReference>
<dbReference type="InterPro" id="IPR045024">
    <property type="entry name" value="NDH-2"/>
</dbReference>
<keyword evidence="6" id="KW-0274">FAD</keyword>
<dbReference type="InterPro" id="IPR032808">
    <property type="entry name" value="DoxX"/>
</dbReference>
<evidence type="ECO:0000259" key="15">
    <source>
        <dbReference type="Pfam" id="PF22366"/>
    </source>
</evidence>
<keyword evidence="10" id="KW-0520">NAD</keyword>
<name>A0A368HHV0_9GAMM</name>
<dbReference type="PANTHER" id="PTHR43706:SF47">
    <property type="entry name" value="EXTERNAL NADH-UBIQUINONE OXIDOREDUCTASE 1, MITOCHONDRIAL-RELATED"/>
    <property type="match status" value="1"/>
</dbReference>
<evidence type="ECO:0000313" key="16">
    <source>
        <dbReference type="EMBL" id="RCN58956.1"/>
    </source>
</evidence>
<dbReference type="RefSeq" id="WP_114282358.1">
    <property type="nucleotide sequence ID" value="NZ_PSYR01000001.1"/>
</dbReference>
<keyword evidence="17" id="KW-1185">Reference proteome</keyword>
<evidence type="ECO:0000259" key="14">
    <source>
        <dbReference type="Pfam" id="PF07992"/>
    </source>
</evidence>
<evidence type="ECO:0000256" key="1">
    <source>
        <dbReference type="ARBA" id="ARBA00004141"/>
    </source>
</evidence>
<evidence type="ECO:0000256" key="4">
    <source>
        <dbReference type="ARBA" id="ARBA00022630"/>
    </source>
</evidence>
<dbReference type="GO" id="GO:0016020">
    <property type="term" value="C:membrane"/>
    <property type="evidence" value="ECO:0007669"/>
    <property type="project" value="UniProtKB-SubCell"/>
</dbReference>
<feature type="domain" description="External alternative NADH-ubiquinone oxidoreductase-like C-terminal" evidence="15">
    <location>
        <begin position="645"/>
        <end position="701"/>
    </location>
</feature>
<keyword evidence="8 13" id="KW-1133">Transmembrane helix</keyword>
<evidence type="ECO:0000256" key="10">
    <source>
        <dbReference type="ARBA" id="ARBA00023027"/>
    </source>
</evidence>
<sequence>MRGTGRLPGGLVTHRLSGPVRVITAVYGLLERSTGPIVDLLIRLWLAKVFFVSGVLKIFGVSVEPYLSRVAYPVPWVEPLSPTYLGAALQMTIPILLALGLATRWAALYMLILVLVVQLNYLPLDINLYSAVLFGWLVVCGAGPLSLDHLLARGLGDTALPLATPLTRLARAITRYLRPYYQLFVRLWLALALCAVSTKMSLPVGLARLIPQDSLAHFAPAPVLALTGALLLALGLAARPMALLLIAVVAGMHVAGAAGPADVYFVMTLALLGLYGSGPLSLDRQIARIFWTISAQQAIVPEGAPRVVIVGAGFGGLACASRLTRAPLQVTLIDRHNYHLFQPLLYQVATASLSPADIATTVRGLFCEYLNVKVLLADVTGVDTDRQAVLIGERRVPYDYLVLATGASHSYFGRDEWAPHAPGLKTIDDAVEIRRRILAAFERAESAEDPAERRSLLTFVIVGGGPTGVELAGDIAELVRYGMDKEFRHFDPASARVVLVQSAARLLPTFPEALSRKAQHSLERLGVEVALESKVADIDPDGVLVNGRRIASRTVLWAAGVVASPAAQWLQAPADRSGRVKVEADLSVAGLPNVFVIGDTALVNAWKGKPVPGLAPAAKQGGSYVARAILARLRGEALPPFRYRHMGSLATIGRKAAVASFGGVNVSGAPAWWLWGAVHVAFLVGLRNRIAVMFSWFWAYLTFKRGTRLITGDGRPAGEDRG</sequence>
<keyword evidence="7" id="KW-0809">Transit peptide</keyword>
<dbReference type="OrthoDB" id="9781621at2"/>
<dbReference type="InterPro" id="IPR036188">
    <property type="entry name" value="FAD/NAD-bd_sf"/>
</dbReference>
<evidence type="ECO:0000256" key="6">
    <source>
        <dbReference type="ARBA" id="ARBA00022827"/>
    </source>
</evidence>
<evidence type="ECO:0000256" key="7">
    <source>
        <dbReference type="ARBA" id="ARBA00022946"/>
    </source>
</evidence>
<dbReference type="Pfam" id="PF22366">
    <property type="entry name" value="NDH2_C"/>
    <property type="match status" value="1"/>
</dbReference>
<dbReference type="EMBL" id="PSYR01000001">
    <property type="protein sequence ID" value="RCN58956.1"/>
    <property type="molecule type" value="Genomic_DNA"/>
</dbReference>
<keyword evidence="5 13" id="KW-0812">Transmembrane</keyword>
<dbReference type="SUPFAM" id="SSF51905">
    <property type="entry name" value="FAD/NAD(P)-binding domain"/>
    <property type="match status" value="1"/>
</dbReference>
<feature type="transmembrane region" description="Helical" evidence="13">
    <location>
        <begin position="40"/>
        <end position="60"/>
    </location>
</feature>
<feature type="transmembrane region" description="Helical" evidence="13">
    <location>
        <begin position="106"/>
        <end position="122"/>
    </location>
</feature>
<accession>A0A368HHV0</accession>
<dbReference type="PRINTS" id="PR00411">
    <property type="entry name" value="PNDRDTASEI"/>
</dbReference>
<dbReference type="GO" id="GO:0050136">
    <property type="term" value="F:NADH dehydrogenase (quinone) (non-electrogenic) activity"/>
    <property type="evidence" value="ECO:0007669"/>
    <property type="project" value="UniProtKB-EC"/>
</dbReference>
<proteinExistence type="inferred from homology"/>